<evidence type="ECO:0000256" key="6">
    <source>
        <dbReference type="ARBA" id="ARBA00022980"/>
    </source>
</evidence>
<evidence type="ECO:0000313" key="11">
    <source>
        <dbReference type="EMBL" id="ARW61501.1"/>
    </source>
</evidence>
<keyword evidence="11" id="KW-0934">Plastid</keyword>
<comment type="function">
    <text evidence="1 9">One of the primary rRNA binding proteins, it binds specifically to the 5'-end of 16S ribosomal RNA.</text>
</comment>
<dbReference type="PROSITE" id="PS00056">
    <property type="entry name" value="RIBOSOMAL_S17"/>
    <property type="match status" value="1"/>
</dbReference>
<dbReference type="CDD" id="cd00364">
    <property type="entry name" value="Ribosomal_uS17"/>
    <property type="match status" value="1"/>
</dbReference>
<dbReference type="NCBIfam" id="TIGR03635">
    <property type="entry name" value="uS17_bact"/>
    <property type="match status" value="1"/>
</dbReference>
<dbReference type="SUPFAM" id="SSF50249">
    <property type="entry name" value="Nucleic acid-binding proteins"/>
    <property type="match status" value="1"/>
</dbReference>
<dbReference type="GeneID" id="33354551"/>
<comment type="subunit">
    <text evidence="3 9">Part of the 30S ribosomal subunit.</text>
</comment>
<protein>
    <recommendedName>
        <fullName evidence="8 9">Small ribosomal subunit protein uS17c</fullName>
    </recommendedName>
</protein>
<dbReference type="Pfam" id="PF00366">
    <property type="entry name" value="Ribosomal_S17"/>
    <property type="match status" value="1"/>
</dbReference>
<dbReference type="PRINTS" id="PR00973">
    <property type="entry name" value="RIBOSOMALS17"/>
</dbReference>
<dbReference type="InterPro" id="IPR019984">
    <property type="entry name" value="Ribosomal_uS17_bact/chlr"/>
</dbReference>
<comment type="similarity">
    <text evidence="2 9 10">Belongs to the universal ribosomal protein uS17 family.</text>
</comment>
<geneLocation type="chloroplast" evidence="11"/>
<dbReference type="EMBL" id="MF101418">
    <property type="protein sequence ID" value="ARW61501.1"/>
    <property type="molecule type" value="Genomic_DNA"/>
</dbReference>
<proteinExistence type="inferred from homology"/>
<reference evidence="11" key="1">
    <citation type="journal article" date="2017" name="J. Phycol.">
        <title>Analysis of chloroplast genomes and a supermatrix inform reclassification of the Rhodomelaceae (Rhodophyta).</title>
        <authorList>
            <person name="Diaz-Tapia P."/>
            <person name="Maggs C.A."/>
            <person name="West J.A."/>
            <person name="Verbruggen H."/>
        </authorList>
    </citation>
    <scope>NUCLEOTIDE SEQUENCE</scope>
    <source>
        <strain evidence="11">JW3535</strain>
    </source>
</reference>
<dbReference type="GO" id="GO:0019843">
    <property type="term" value="F:rRNA binding"/>
    <property type="evidence" value="ECO:0007669"/>
    <property type="project" value="UniProtKB-UniRule"/>
</dbReference>
<comment type="subcellular location">
    <subcellularLocation>
        <location evidence="9">Plastid</location>
        <location evidence="9">Chloroplast</location>
    </subcellularLocation>
</comment>
<keyword evidence="4 9" id="KW-0699">rRNA-binding</keyword>
<dbReference type="Gene3D" id="2.40.50.140">
    <property type="entry name" value="Nucleic acid-binding proteins"/>
    <property type="match status" value="1"/>
</dbReference>
<name>A0A1Z1M6N0_9FLOR</name>
<accession>A0A1Z1M6N0</accession>
<dbReference type="GO" id="GO:0022627">
    <property type="term" value="C:cytosolic small ribosomal subunit"/>
    <property type="evidence" value="ECO:0007669"/>
    <property type="project" value="TreeGrafter"/>
</dbReference>
<evidence type="ECO:0000256" key="1">
    <source>
        <dbReference type="ARBA" id="ARBA00002932"/>
    </source>
</evidence>
<evidence type="ECO:0000256" key="4">
    <source>
        <dbReference type="ARBA" id="ARBA00022730"/>
    </source>
</evidence>
<evidence type="ECO:0000256" key="10">
    <source>
        <dbReference type="RuleBase" id="RU003872"/>
    </source>
</evidence>
<sequence length="79" mass="9406">MPKKENYGIVTSNKMNKTVIVAVKKQVAHKKYKKIMIKTNKYYAHDDLDECRVGDRVKIQETRPLSKNKRWNIIEIMKK</sequence>
<dbReference type="GO" id="GO:0006412">
    <property type="term" value="P:translation"/>
    <property type="evidence" value="ECO:0007669"/>
    <property type="project" value="UniProtKB-UniRule"/>
</dbReference>
<dbReference type="NCBIfam" id="NF004123">
    <property type="entry name" value="PRK05610.1"/>
    <property type="match status" value="1"/>
</dbReference>
<organism evidence="11">
    <name type="scientific">Caloglossa intermedia</name>
    <dbReference type="NCBI Taxonomy" id="100879"/>
    <lineage>
        <taxon>Eukaryota</taxon>
        <taxon>Rhodophyta</taxon>
        <taxon>Florideophyceae</taxon>
        <taxon>Rhodymeniophycidae</taxon>
        <taxon>Ceramiales</taxon>
        <taxon>Delesseriaceae</taxon>
        <taxon>Caloglossa</taxon>
    </lineage>
</organism>
<dbReference type="InterPro" id="IPR019979">
    <property type="entry name" value="Ribosomal_uS17_CS"/>
</dbReference>
<dbReference type="PANTHER" id="PTHR10744">
    <property type="entry name" value="40S RIBOSOMAL PROTEIN S11 FAMILY MEMBER"/>
    <property type="match status" value="1"/>
</dbReference>
<dbReference type="GO" id="GO:0003735">
    <property type="term" value="F:structural constituent of ribosome"/>
    <property type="evidence" value="ECO:0007669"/>
    <property type="project" value="InterPro"/>
</dbReference>
<dbReference type="InterPro" id="IPR000266">
    <property type="entry name" value="Ribosomal_uS17"/>
</dbReference>
<dbReference type="GO" id="GO:0009507">
    <property type="term" value="C:chloroplast"/>
    <property type="evidence" value="ECO:0007669"/>
    <property type="project" value="UniProtKB-SubCell"/>
</dbReference>
<dbReference type="RefSeq" id="YP_009392939.1">
    <property type="nucleotide sequence ID" value="NC_035265.1"/>
</dbReference>
<dbReference type="PANTHER" id="PTHR10744:SF1">
    <property type="entry name" value="SMALL RIBOSOMAL SUBUNIT PROTEIN US17M"/>
    <property type="match status" value="1"/>
</dbReference>
<evidence type="ECO:0000256" key="9">
    <source>
        <dbReference type="HAMAP-Rule" id="MF_01345"/>
    </source>
</evidence>
<evidence type="ECO:0000256" key="2">
    <source>
        <dbReference type="ARBA" id="ARBA00010254"/>
    </source>
</evidence>
<dbReference type="AlphaFoldDB" id="A0A1Z1M6N0"/>
<dbReference type="InterPro" id="IPR012340">
    <property type="entry name" value="NA-bd_OB-fold"/>
</dbReference>
<keyword evidence="11" id="KW-0150">Chloroplast</keyword>
<gene>
    <name evidence="9 11" type="primary">rps17</name>
</gene>
<evidence type="ECO:0000256" key="3">
    <source>
        <dbReference type="ARBA" id="ARBA00011458"/>
    </source>
</evidence>
<evidence type="ECO:0000256" key="5">
    <source>
        <dbReference type="ARBA" id="ARBA00022884"/>
    </source>
</evidence>
<dbReference type="HAMAP" id="MF_01345_B">
    <property type="entry name" value="Ribosomal_uS17_B"/>
    <property type="match status" value="1"/>
</dbReference>
<keyword evidence="6 9" id="KW-0689">Ribosomal protein</keyword>
<evidence type="ECO:0000256" key="7">
    <source>
        <dbReference type="ARBA" id="ARBA00023274"/>
    </source>
</evidence>
<evidence type="ECO:0000256" key="8">
    <source>
        <dbReference type="ARBA" id="ARBA00035251"/>
    </source>
</evidence>
<keyword evidence="7 9" id="KW-0687">Ribonucleoprotein</keyword>
<keyword evidence="5 9" id="KW-0694">RNA-binding</keyword>